<dbReference type="PaxDb" id="4113-PGSC0003DMT400056682"/>
<proteinExistence type="predicted"/>
<sequence>MFQNGCHKNWNNSKNNKINNKFYFQAYNIIHISGLLYCTQQVRISNLHKTGSCKKSVGRQNNKLSVRREHRTSSHLKISRYHQVLCASQLKKELQNSHMITYHLVMPSKIHVYVMRHQHEYSPRLYSIL</sequence>
<accession>M1BZS9</accession>
<dbReference type="Proteomes" id="UP000011115">
    <property type="component" value="Unassembled WGS sequence"/>
</dbReference>
<reference evidence="2" key="1">
    <citation type="journal article" date="2011" name="Nature">
        <title>Genome sequence and analysis of the tuber crop potato.</title>
        <authorList>
            <consortium name="The Potato Genome Sequencing Consortium"/>
        </authorList>
    </citation>
    <scope>NUCLEOTIDE SEQUENCE [LARGE SCALE GENOMIC DNA]</scope>
    <source>
        <strain evidence="2">cv. DM1-3 516 R44</strain>
    </source>
</reference>
<evidence type="ECO:0000313" key="1">
    <source>
        <dbReference type="EnsemblPlants" id="PGSC0003DMT400056682"/>
    </source>
</evidence>
<name>M1BZS9_SOLTU</name>
<dbReference type="EnsemblPlants" id="PGSC0003DMT400056682">
    <property type="protein sequence ID" value="PGSC0003DMT400056682"/>
    <property type="gene ID" value="PGSC0003DMG402022041"/>
</dbReference>
<dbReference type="HOGENOM" id="CLU_1952675_0_0_1"/>
<dbReference type="Gramene" id="PGSC0003DMT400056682">
    <property type="protein sequence ID" value="PGSC0003DMT400056682"/>
    <property type="gene ID" value="PGSC0003DMG402022041"/>
</dbReference>
<organism evidence="1 2">
    <name type="scientific">Solanum tuberosum</name>
    <name type="common">Potato</name>
    <dbReference type="NCBI Taxonomy" id="4113"/>
    <lineage>
        <taxon>Eukaryota</taxon>
        <taxon>Viridiplantae</taxon>
        <taxon>Streptophyta</taxon>
        <taxon>Embryophyta</taxon>
        <taxon>Tracheophyta</taxon>
        <taxon>Spermatophyta</taxon>
        <taxon>Magnoliopsida</taxon>
        <taxon>eudicotyledons</taxon>
        <taxon>Gunneridae</taxon>
        <taxon>Pentapetalae</taxon>
        <taxon>asterids</taxon>
        <taxon>lamiids</taxon>
        <taxon>Solanales</taxon>
        <taxon>Solanaceae</taxon>
        <taxon>Solanoideae</taxon>
        <taxon>Solaneae</taxon>
        <taxon>Solanum</taxon>
    </lineage>
</organism>
<protein>
    <submittedName>
        <fullName evidence="1">Uncharacterized protein</fullName>
    </submittedName>
</protein>
<evidence type="ECO:0000313" key="2">
    <source>
        <dbReference type="Proteomes" id="UP000011115"/>
    </source>
</evidence>
<keyword evidence="2" id="KW-1185">Reference proteome</keyword>
<dbReference type="AlphaFoldDB" id="M1BZS9"/>
<dbReference type="InParanoid" id="M1BZS9"/>
<reference evidence="1" key="2">
    <citation type="submission" date="2015-06" db="UniProtKB">
        <authorList>
            <consortium name="EnsemblPlants"/>
        </authorList>
    </citation>
    <scope>IDENTIFICATION</scope>
    <source>
        <strain evidence="1">DM1-3 516 R44</strain>
    </source>
</reference>